<keyword evidence="1" id="KW-0472">Membrane</keyword>
<name>A0ABQ8JG47_DERPT</name>
<keyword evidence="1" id="KW-1133">Transmembrane helix</keyword>
<evidence type="ECO:0000313" key="3">
    <source>
        <dbReference type="Proteomes" id="UP000887458"/>
    </source>
</evidence>
<feature type="transmembrane region" description="Helical" evidence="1">
    <location>
        <begin position="20"/>
        <end position="45"/>
    </location>
</feature>
<organism evidence="2 3">
    <name type="scientific">Dermatophagoides pteronyssinus</name>
    <name type="common">European house dust mite</name>
    <dbReference type="NCBI Taxonomy" id="6956"/>
    <lineage>
        <taxon>Eukaryota</taxon>
        <taxon>Metazoa</taxon>
        <taxon>Ecdysozoa</taxon>
        <taxon>Arthropoda</taxon>
        <taxon>Chelicerata</taxon>
        <taxon>Arachnida</taxon>
        <taxon>Acari</taxon>
        <taxon>Acariformes</taxon>
        <taxon>Sarcoptiformes</taxon>
        <taxon>Astigmata</taxon>
        <taxon>Psoroptidia</taxon>
        <taxon>Analgoidea</taxon>
        <taxon>Pyroglyphidae</taxon>
        <taxon>Dermatophagoidinae</taxon>
        <taxon>Dermatophagoides</taxon>
    </lineage>
</organism>
<comment type="caution">
    <text evidence="2">The sequence shown here is derived from an EMBL/GenBank/DDBJ whole genome shotgun (WGS) entry which is preliminary data.</text>
</comment>
<keyword evidence="3" id="KW-1185">Reference proteome</keyword>
<proteinExistence type="predicted"/>
<dbReference type="EMBL" id="NJHN03000039">
    <property type="protein sequence ID" value="KAH9421595.1"/>
    <property type="molecule type" value="Genomic_DNA"/>
</dbReference>
<reference evidence="2 3" key="1">
    <citation type="journal article" date="2018" name="J. Allergy Clin. Immunol.">
        <title>High-quality assembly of Dermatophagoides pteronyssinus genome and transcriptome reveals a wide range of novel allergens.</title>
        <authorList>
            <person name="Liu X.Y."/>
            <person name="Yang K.Y."/>
            <person name="Wang M.Q."/>
            <person name="Kwok J.S."/>
            <person name="Zeng X."/>
            <person name="Yang Z."/>
            <person name="Xiao X.J."/>
            <person name="Lau C.P."/>
            <person name="Li Y."/>
            <person name="Huang Z.M."/>
            <person name="Ba J.G."/>
            <person name="Yim A.K."/>
            <person name="Ouyang C.Y."/>
            <person name="Ngai S.M."/>
            <person name="Chan T.F."/>
            <person name="Leung E.L."/>
            <person name="Liu L."/>
            <person name="Liu Z.G."/>
            <person name="Tsui S.K."/>
        </authorList>
    </citation>
    <scope>NUCLEOTIDE SEQUENCE [LARGE SCALE GENOMIC DNA]</scope>
    <source>
        <strain evidence="2">Derp</strain>
    </source>
</reference>
<protein>
    <submittedName>
        <fullName evidence="2">Uncharacterized protein</fullName>
    </submittedName>
</protein>
<gene>
    <name evidence="2" type="ORF">DERP_008997</name>
</gene>
<dbReference type="Proteomes" id="UP000887458">
    <property type="component" value="Unassembled WGS sequence"/>
</dbReference>
<evidence type="ECO:0000313" key="2">
    <source>
        <dbReference type="EMBL" id="KAH9421595.1"/>
    </source>
</evidence>
<keyword evidence="1" id="KW-0812">Transmembrane</keyword>
<reference evidence="2 3" key="2">
    <citation type="journal article" date="2022" name="Mol. Biol. Evol.">
        <title>Comparative Genomics Reveals Insights into the Divergent Evolution of Astigmatic Mites and Household Pest Adaptations.</title>
        <authorList>
            <person name="Xiong Q."/>
            <person name="Wan A.T."/>
            <person name="Liu X."/>
            <person name="Fung C.S."/>
            <person name="Xiao X."/>
            <person name="Malainual N."/>
            <person name="Hou J."/>
            <person name="Wang L."/>
            <person name="Wang M."/>
            <person name="Yang K.Y."/>
            <person name="Cui Y."/>
            <person name="Leung E.L."/>
            <person name="Nong W."/>
            <person name="Shin S.K."/>
            <person name="Au S.W."/>
            <person name="Jeong K.Y."/>
            <person name="Chew F.T."/>
            <person name="Hui J.H."/>
            <person name="Leung T.F."/>
            <person name="Tungtrongchitr A."/>
            <person name="Zhong N."/>
            <person name="Liu Z."/>
            <person name="Tsui S.K."/>
        </authorList>
    </citation>
    <scope>NUCLEOTIDE SEQUENCE [LARGE SCALE GENOMIC DNA]</scope>
    <source>
        <strain evidence="2">Derp</strain>
    </source>
</reference>
<feature type="transmembrane region" description="Helical" evidence="1">
    <location>
        <begin position="132"/>
        <end position="152"/>
    </location>
</feature>
<sequence>MKSPPISRILKSSLSSSSSFINQILLLFNHLWLYSIIIMAIKIIIKNFFTKLLFEWIIGLYYSINNNNNEDKIISTLNYNNDGQNLNYNNNHYNNHYKNRTKKLFTAINNNNDNNNKFVSKINLKTFNYNHIIIIIIILILLSLIMIIPITIANKVTEHGDILLGGLFPIHQKV</sequence>
<accession>A0ABQ8JG47</accession>
<evidence type="ECO:0000256" key="1">
    <source>
        <dbReference type="SAM" id="Phobius"/>
    </source>
</evidence>